<name>A0A7Y0L1F1_9FIRM</name>
<organism evidence="1 2">
    <name type="scientific">Sulfobacillus harzensis</name>
    <dbReference type="NCBI Taxonomy" id="2729629"/>
    <lineage>
        <taxon>Bacteria</taxon>
        <taxon>Bacillati</taxon>
        <taxon>Bacillota</taxon>
        <taxon>Clostridia</taxon>
        <taxon>Eubacteriales</taxon>
        <taxon>Clostridiales Family XVII. Incertae Sedis</taxon>
        <taxon>Sulfobacillus</taxon>
    </lineage>
</organism>
<accession>A0A7Y0L1F1</accession>
<sequence length="57" mass="6798">MPKRLQDQKRADYYLYTWQIKAVQRISRETQTPPSEVMRTILQQALSEHQPVTAETH</sequence>
<dbReference type="Proteomes" id="UP000533476">
    <property type="component" value="Unassembled WGS sequence"/>
</dbReference>
<dbReference type="RefSeq" id="WP_169095874.1">
    <property type="nucleotide sequence ID" value="NZ_JABBVZ010000003.1"/>
</dbReference>
<protein>
    <submittedName>
        <fullName evidence="1">Uncharacterized protein</fullName>
    </submittedName>
</protein>
<comment type="caution">
    <text evidence="1">The sequence shown here is derived from an EMBL/GenBank/DDBJ whole genome shotgun (WGS) entry which is preliminary data.</text>
</comment>
<reference evidence="1 2" key="1">
    <citation type="submission" date="2020-04" db="EMBL/GenBank/DDBJ databases">
        <authorList>
            <person name="Zhang R."/>
            <person name="Schippers A."/>
        </authorList>
    </citation>
    <scope>NUCLEOTIDE SEQUENCE [LARGE SCALE GENOMIC DNA]</scope>
    <source>
        <strain evidence="1 2">DSM 109850</strain>
    </source>
</reference>
<gene>
    <name evidence="1" type="ORF">HIJ39_01245</name>
</gene>
<proteinExistence type="predicted"/>
<dbReference type="EMBL" id="JABBVZ010000003">
    <property type="protein sequence ID" value="NMP20981.1"/>
    <property type="molecule type" value="Genomic_DNA"/>
</dbReference>
<dbReference type="AlphaFoldDB" id="A0A7Y0L1F1"/>
<keyword evidence="2" id="KW-1185">Reference proteome</keyword>
<evidence type="ECO:0000313" key="1">
    <source>
        <dbReference type="EMBL" id="NMP20981.1"/>
    </source>
</evidence>
<evidence type="ECO:0000313" key="2">
    <source>
        <dbReference type="Proteomes" id="UP000533476"/>
    </source>
</evidence>